<feature type="region of interest" description="Disordered" evidence="3">
    <location>
        <begin position="1"/>
        <end position="45"/>
    </location>
</feature>
<dbReference type="PROSITE" id="PS50077">
    <property type="entry name" value="HEAT_REPEAT"/>
    <property type="match status" value="1"/>
</dbReference>
<organism evidence="4 5">
    <name type="scientific">Zonotrichia albicollis</name>
    <name type="common">White-throated sparrow</name>
    <name type="synonym">Fringilla albicollis</name>
    <dbReference type="NCBI Taxonomy" id="44394"/>
    <lineage>
        <taxon>Eukaryota</taxon>
        <taxon>Metazoa</taxon>
        <taxon>Chordata</taxon>
        <taxon>Craniata</taxon>
        <taxon>Vertebrata</taxon>
        <taxon>Euteleostomi</taxon>
        <taxon>Archelosauria</taxon>
        <taxon>Archosauria</taxon>
        <taxon>Dinosauria</taxon>
        <taxon>Saurischia</taxon>
        <taxon>Theropoda</taxon>
        <taxon>Coelurosauria</taxon>
        <taxon>Aves</taxon>
        <taxon>Neognathae</taxon>
        <taxon>Neoaves</taxon>
        <taxon>Telluraves</taxon>
        <taxon>Australaves</taxon>
        <taxon>Passeriformes</taxon>
        <taxon>Passerellidae</taxon>
        <taxon>Zonotrichia</taxon>
    </lineage>
</organism>
<sequence>TAASSQSLPVPPSPSQHVPVPPSNSQYIPVPSQSPPSISQSLPIHPSALPVHPNYPQCTPSVFAAPPGGDFVNCSFLPVPPSHSQCVPVPPSHSQCPPSPSQSLPVTPSISQCPEVRLNIISNLDCVNEVIGIRQLSQSLLPAIVELAEDAKWRVRLAIIEYMPLLAGQLGVEFFDEKLNSLCMAWLVDHVYAIREAATSNLRKLVERFGHTWAQGTIVPKVLAMAADPNYLHRMTTLFCINVGTGGHTWGHLGAPGYIHNTPGHTWAHVGYTWV</sequence>
<evidence type="ECO:0000256" key="3">
    <source>
        <dbReference type="SAM" id="MobiDB-lite"/>
    </source>
</evidence>
<keyword evidence="5" id="KW-1185">Reference proteome</keyword>
<evidence type="ECO:0000313" key="5">
    <source>
        <dbReference type="Proteomes" id="UP000694413"/>
    </source>
</evidence>
<protein>
    <submittedName>
        <fullName evidence="4">Uncharacterized protein</fullName>
    </submittedName>
</protein>
<keyword evidence="1" id="KW-0677">Repeat</keyword>
<name>A0A8D2M8K5_ZONAL</name>
<feature type="compositionally biased region" description="Low complexity" evidence="3">
    <location>
        <begin position="23"/>
        <end position="45"/>
    </location>
</feature>
<dbReference type="GO" id="GO:0000159">
    <property type="term" value="C:protein phosphatase type 2A complex"/>
    <property type="evidence" value="ECO:0007669"/>
    <property type="project" value="TreeGrafter"/>
</dbReference>
<dbReference type="Gene3D" id="1.25.10.10">
    <property type="entry name" value="Leucine-rich Repeat Variant"/>
    <property type="match status" value="1"/>
</dbReference>
<dbReference type="AlphaFoldDB" id="A0A8D2M8K5"/>
<dbReference type="Ensembl" id="ENSZALT00000007334.1">
    <property type="protein sequence ID" value="ENSZALP00000004877.1"/>
    <property type="gene ID" value="ENSZALG00000004574.1"/>
</dbReference>
<dbReference type="InterPro" id="IPR011989">
    <property type="entry name" value="ARM-like"/>
</dbReference>
<reference evidence="4" key="1">
    <citation type="submission" date="2025-08" db="UniProtKB">
        <authorList>
            <consortium name="Ensembl"/>
        </authorList>
    </citation>
    <scope>IDENTIFICATION</scope>
</reference>
<feature type="repeat" description="HEAT" evidence="2">
    <location>
        <begin position="140"/>
        <end position="178"/>
    </location>
</feature>
<dbReference type="GO" id="GO:0005634">
    <property type="term" value="C:nucleus"/>
    <property type="evidence" value="ECO:0007669"/>
    <property type="project" value="TreeGrafter"/>
</dbReference>
<dbReference type="InterPro" id="IPR051023">
    <property type="entry name" value="PP2A_Regulatory_Subunit_A"/>
</dbReference>
<reference evidence="4" key="2">
    <citation type="submission" date="2025-09" db="UniProtKB">
        <authorList>
            <consortium name="Ensembl"/>
        </authorList>
    </citation>
    <scope>IDENTIFICATION</scope>
</reference>
<dbReference type="InterPro" id="IPR016024">
    <property type="entry name" value="ARM-type_fold"/>
</dbReference>
<evidence type="ECO:0000256" key="2">
    <source>
        <dbReference type="PROSITE-ProRule" id="PRU00103"/>
    </source>
</evidence>
<dbReference type="PANTHER" id="PTHR10648">
    <property type="entry name" value="SERINE/THREONINE-PROTEIN PHOSPHATASE PP2A 65 KDA REGULATORY SUBUNIT"/>
    <property type="match status" value="1"/>
</dbReference>
<evidence type="ECO:0000256" key="1">
    <source>
        <dbReference type="ARBA" id="ARBA00022737"/>
    </source>
</evidence>
<dbReference type="PANTHER" id="PTHR10648:SF4">
    <property type="entry name" value="PROTEIN PHOSPHATASE 2 (FORMERLY 2A), REGULATORY SUBUNIT A, BETA ISOFORM-RELATED"/>
    <property type="match status" value="1"/>
</dbReference>
<accession>A0A8D2M8K5</accession>
<evidence type="ECO:0000313" key="4">
    <source>
        <dbReference type="Ensembl" id="ENSZALP00000004877.1"/>
    </source>
</evidence>
<dbReference type="SUPFAM" id="SSF48371">
    <property type="entry name" value="ARM repeat"/>
    <property type="match status" value="1"/>
</dbReference>
<gene>
    <name evidence="4" type="primary">LOC102073504</name>
</gene>
<dbReference type="GO" id="GO:0019888">
    <property type="term" value="F:protein phosphatase regulator activity"/>
    <property type="evidence" value="ECO:0007669"/>
    <property type="project" value="TreeGrafter"/>
</dbReference>
<proteinExistence type="predicted"/>
<dbReference type="InterPro" id="IPR021133">
    <property type="entry name" value="HEAT_type_2"/>
</dbReference>
<dbReference type="GO" id="GO:0005829">
    <property type="term" value="C:cytosol"/>
    <property type="evidence" value="ECO:0007669"/>
    <property type="project" value="TreeGrafter"/>
</dbReference>
<dbReference type="Proteomes" id="UP000694413">
    <property type="component" value="Unassembled WGS sequence"/>
</dbReference>
<feature type="compositionally biased region" description="Pro residues" evidence="3">
    <location>
        <begin position="9"/>
        <end position="22"/>
    </location>
</feature>